<keyword evidence="6" id="KW-0804">Transcription</keyword>
<dbReference type="GO" id="GO:0005507">
    <property type="term" value="F:copper ion binding"/>
    <property type="evidence" value="ECO:0007669"/>
    <property type="project" value="InterPro"/>
</dbReference>
<dbReference type="GO" id="GO:0006879">
    <property type="term" value="P:intracellular iron ion homeostasis"/>
    <property type="evidence" value="ECO:0007669"/>
    <property type="project" value="TreeGrafter"/>
</dbReference>
<gene>
    <name evidence="10" type="ORF">BO99DRAFT_404708</name>
</gene>
<keyword evidence="5" id="KW-0805">Transcription regulation</keyword>
<dbReference type="PANTHER" id="PTHR28088">
    <property type="entry name" value="TRANSCRIPTIONAL ACTIVATOR HAA1-RELATED"/>
    <property type="match status" value="1"/>
</dbReference>
<feature type="domain" description="Copper-fist" evidence="9">
    <location>
        <begin position="1"/>
        <end position="39"/>
    </location>
</feature>
<organism evidence="10 11">
    <name type="scientific">Aspergillus violaceofuscus (strain CBS 115571)</name>
    <dbReference type="NCBI Taxonomy" id="1450538"/>
    <lineage>
        <taxon>Eukaryota</taxon>
        <taxon>Fungi</taxon>
        <taxon>Dikarya</taxon>
        <taxon>Ascomycota</taxon>
        <taxon>Pezizomycotina</taxon>
        <taxon>Eurotiomycetes</taxon>
        <taxon>Eurotiomycetidae</taxon>
        <taxon>Eurotiales</taxon>
        <taxon>Aspergillaceae</taxon>
        <taxon>Aspergillus</taxon>
    </lineage>
</organism>
<dbReference type="Gene3D" id="3.90.430.10">
    <property type="entry name" value="Copper fist DNA-binding domain"/>
    <property type="match status" value="1"/>
</dbReference>
<evidence type="ECO:0000313" key="11">
    <source>
        <dbReference type="Proteomes" id="UP000249829"/>
    </source>
</evidence>
<protein>
    <submittedName>
        <fullName evidence="10">Copper-fist-domain-containing protein</fullName>
    </submittedName>
</protein>
<dbReference type="InterPro" id="IPR001083">
    <property type="entry name" value="Cu_fist_DNA-bd_dom"/>
</dbReference>
<evidence type="ECO:0000256" key="1">
    <source>
        <dbReference type="ARBA" id="ARBA00004123"/>
    </source>
</evidence>
<dbReference type="Proteomes" id="UP000249829">
    <property type="component" value="Unassembled WGS sequence"/>
</dbReference>
<keyword evidence="3" id="KW-0862">Zinc</keyword>
<evidence type="ECO:0000256" key="7">
    <source>
        <dbReference type="ARBA" id="ARBA00023242"/>
    </source>
</evidence>
<dbReference type="PRINTS" id="PR00617">
    <property type="entry name" value="COPPERFIST"/>
</dbReference>
<name>A0A2V5IBM5_ASPV1</name>
<feature type="region of interest" description="Disordered" evidence="8">
    <location>
        <begin position="69"/>
        <end position="101"/>
    </location>
</feature>
<dbReference type="GO" id="GO:0000981">
    <property type="term" value="F:DNA-binding transcription factor activity, RNA polymerase II-specific"/>
    <property type="evidence" value="ECO:0007669"/>
    <property type="project" value="TreeGrafter"/>
</dbReference>
<evidence type="ECO:0000256" key="8">
    <source>
        <dbReference type="SAM" id="MobiDB-lite"/>
    </source>
</evidence>
<dbReference type="InterPro" id="IPR036395">
    <property type="entry name" value="Cu_fist_DNA-bd_dom_sf"/>
</dbReference>
<feature type="compositionally biased region" description="Low complexity" evidence="8">
    <location>
        <begin position="148"/>
        <end position="157"/>
    </location>
</feature>
<feature type="compositionally biased region" description="Basic and acidic residues" evidence="8">
    <location>
        <begin position="119"/>
        <end position="133"/>
    </location>
</feature>
<evidence type="ECO:0000256" key="4">
    <source>
        <dbReference type="ARBA" id="ARBA00023008"/>
    </source>
</evidence>
<dbReference type="PANTHER" id="PTHR28088:SF5">
    <property type="entry name" value="TRANSCRIPTIONAL ACTIVATOR HAA1-RELATED"/>
    <property type="match status" value="1"/>
</dbReference>
<dbReference type="InterPro" id="IPR051763">
    <property type="entry name" value="Copper_Homeo_Regul"/>
</dbReference>
<evidence type="ECO:0000256" key="6">
    <source>
        <dbReference type="ARBA" id="ARBA00023163"/>
    </source>
</evidence>
<dbReference type="GO" id="GO:0000978">
    <property type="term" value="F:RNA polymerase II cis-regulatory region sequence-specific DNA binding"/>
    <property type="evidence" value="ECO:0007669"/>
    <property type="project" value="TreeGrafter"/>
</dbReference>
<keyword evidence="11" id="KW-1185">Reference proteome</keyword>
<dbReference type="SMART" id="SM00412">
    <property type="entry name" value="Cu_FIST"/>
    <property type="match status" value="1"/>
</dbReference>
<keyword evidence="2" id="KW-0479">Metal-binding</keyword>
<dbReference type="EMBL" id="KZ825162">
    <property type="protein sequence ID" value="PYI17006.1"/>
    <property type="molecule type" value="Genomic_DNA"/>
</dbReference>
<evidence type="ECO:0000256" key="2">
    <source>
        <dbReference type="ARBA" id="ARBA00022723"/>
    </source>
</evidence>
<reference evidence="10 11" key="1">
    <citation type="submission" date="2018-02" db="EMBL/GenBank/DDBJ databases">
        <title>The genomes of Aspergillus section Nigri reveals drivers in fungal speciation.</title>
        <authorList>
            <consortium name="DOE Joint Genome Institute"/>
            <person name="Vesth T.C."/>
            <person name="Nybo J."/>
            <person name="Theobald S."/>
            <person name="Brandl J."/>
            <person name="Frisvad J.C."/>
            <person name="Nielsen K.F."/>
            <person name="Lyhne E.K."/>
            <person name="Kogle M.E."/>
            <person name="Kuo A."/>
            <person name="Riley R."/>
            <person name="Clum A."/>
            <person name="Nolan M."/>
            <person name="Lipzen A."/>
            <person name="Salamov A."/>
            <person name="Henrissat B."/>
            <person name="Wiebenga A."/>
            <person name="De vries R.P."/>
            <person name="Grigoriev I.V."/>
            <person name="Mortensen U.H."/>
            <person name="Andersen M.R."/>
            <person name="Baker S.E."/>
        </authorList>
    </citation>
    <scope>NUCLEOTIDE SEQUENCE [LARGE SCALE GENOMIC DNA]</scope>
    <source>
        <strain evidence="10 11">CBS 115571</strain>
    </source>
</reference>
<evidence type="ECO:0000256" key="5">
    <source>
        <dbReference type="ARBA" id="ARBA00023015"/>
    </source>
</evidence>
<dbReference type="SMART" id="SM01090">
    <property type="entry name" value="Copper-fist"/>
    <property type="match status" value="1"/>
</dbReference>
<dbReference type="GO" id="GO:0006878">
    <property type="term" value="P:intracellular copper ion homeostasis"/>
    <property type="evidence" value="ECO:0007669"/>
    <property type="project" value="TreeGrafter"/>
</dbReference>
<sequence length="257" mass="26811">MLIDGEKWACEACVRGHRVTTCKHHDRPLIHINRKGRPFATCSVCNCTPCEAPEEHAKLKREVDAKCQASKRAAGRSPRSTSVGSLKPIAPRPAPSSTGGCDGCSSGAAAAAAAAAAGIRRESHSPPTGDHRPRSTISASPPPPPQSQPYQQQLQTQGHGHGLIPDTPGDSPLYLPGPASAAYPPSPTYCTIGDGMPGALSMVNPLDFEGGIGVSFADSASTAIYALEDLDVSSLPVEVFQGDWSWLADEAALREAV</sequence>
<dbReference type="GO" id="GO:0005634">
    <property type="term" value="C:nucleus"/>
    <property type="evidence" value="ECO:0007669"/>
    <property type="project" value="UniProtKB-SubCell"/>
</dbReference>
<evidence type="ECO:0000256" key="3">
    <source>
        <dbReference type="ARBA" id="ARBA00022833"/>
    </source>
</evidence>
<keyword evidence="4" id="KW-0186">Copper</keyword>
<dbReference type="SUPFAM" id="SSF57879">
    <property type="entry name" value="Zinc domain conserved in yeast copper-regulated transcription factors"/>
    <property type="match status" value="1"/>
</dbReference>
<dbReference type="AlphaFoldDB" id="A0A2V5IBM5"/>
<dbReference type="Pfam" id="PF00649">
    <property type="entry name" value="Copper-fist"/>
    <property type="match status" value="1"/>
</dbReference>
<dbReference type="GO" id="GO:0045944">
    <property type="term" value="P:positive regulation of transcription by RNA polymerase II"/>
    <property type="evidence" value="ECO:0007669"/>
    <property type="project" value="TreeGrafter"/>
</dbReference>
<keyword evidence="7" id="KW-0539">Nucleus</keyword>
<evidence type="ECO:0000259" key="9">
    <source>
        <dbReference type="PROSITE" id="PS50073"/>
    </source>
</evidence>
<dbReference type="FunFam" id="3.90.430.10:FF:000001">
    <property type="entry name" value="Copper fist DNA-binding protein"/>
    <property type="match status" value="1"/>
</dbReference>
<dbReference type="STRING" id="1450538.A0A2V5IBM5"/>
<comment type="subcellular location">
    <subcellularLocation>
        <location evidence="1">Nucleus</location>
    </subcellularLocation>
</comment>
<proteinExistence type="predicted"/>
<accession>A0A2V5IBM5</accession>
<evidence type="ECO:0000313" key="10">
    <source>
        <dbReference type="EMBL" id="PYI17006.1"/>
    </source>
</evidence>
<dbReference type="OMA" id="FQGDWSW"/>
<dbReference type="PROSITE" id="PS50073">
    <property type="entry name" value="COPPER_FIST_2"/>
    <property type="match status" value="1"/>
</dbReference>
<feature type="region of interest" description="Disordered" evidence="8">
    <location>
        <begin position="115"/>
        <end position="178"/>
    </location>
</feature>